<comment type="subcellular location">
    <subcellularLocation>
        <location evidence="6">Cytoplasm</location>
    </subcellularLocation>
</comment>
<dbReference type="STRING" id="1921010.MMIC_P2265"/>
<keyword evidence="2 6" id="KW-0479">Metal-binding</keyword>
<dbReference type="GO" id="GO:0004604">
    <property type="term" value="F:phosphoadenylyl-sulfate reductase (thioredoxin) activity"/>
    <property type="evidence" value="ECO:0007669"/>
    <property type="project" value="UniProtKB-UniRule"/>
</dbReference>
<dbReference type="GO" id="GO:0046872">
    <property type="term" value="F:metal ion binding"/>
    <property type="evidence" value="ECO:0007669"/>
    <property type="project" value="UniProtKB-KW"/>
</dbReference>
<evidence type="ECO:0000256" key="3">
    <source>
        <dbReference type="ARBA" id="ARBA00023002"/>
    </source>
</evidence>
<evidence type="ECO:0000313" key="9">
    <source>
        <dbReference type="Proteomes" id="UP000231632"/>
    </source>
</evidence>
<evidence type="ECO:0000313" key="8">
    <source>
        <dbReference type="EMBL" id="GAV21283.1"/>
    </source>
</evidence>
<keyword evidence="6" id="KW-0963">Cytoplasm</keyword>
<evidence type="ECO:0000256" key="6">
    <source>
        <dbReference type="HAMAP-Rule" id="MF_00063"/>
    </source>
</evidence>
<dbReference type="AlphaFoldDB" id="A0A1L8CQW2"/>
<dbReference type="NCBIfam" id="NF002537">
    <property type="entry name" value="PRK02090.1"/>
    <property type="match status" value="1"/>
</dbReference>
<comment type="function">
    <text evidence="6">Catalyzes the formation of sulfite from adenosine 5'-phosphosulfate (APS) using thioredoxin as an electron donor.</text>
</comment>
<evidence type="ECO:0000256" key="1">
    <source>
        <dbReference type="ARBA" id="ARBA00009732"/>
    </source>
</evidence>
<dbReference type="OrthoDB" id="9794018at2"/>
<evidence type="ECO:0000256" key="4">
    <source>
        <dbReference type="ARBA" id="ARBA00023004"/>
    </source>
</evidence>
<dbReference type="InterPro" id="IPR014729">
    <property type="entry name" value="Rossmann-like_a/b/a_fold"/>
</dbReference>
<dbReference type="PIRSF" id="PIRSF000857">
    <property type="entry name" value="PAPS_reductase"/>
    <property type="match status" value="1"/>
</dbReference>
<dbReference type="PANTHER" id="PTHR46482">
    <property type="entry name" value="5'-ADENYLYLSULFATE REDUCTASE 3, CHLOROPLASTIC"/>
    <property type="match status" value="1"/>
</dbReference>
<evidence type="ECO:0000259" key="7">
    <source>
        <dbReference type="Pfam" id="PF01507"/>
    </source>
</evidence>
<feature type="binding site" evidence="6">
    <location>
        <position position="191"/>
    </location>
    <ligand>
        <name>[4Fe-4S] cluster</name>
        <dbReference type="ChEBI" id="CHEBI:49883"/>
    </ligand>
</feature>
<dbReference type="GO" id="GO:0005737">
    <property type="term" value="C:cytoplasm"/>
    <property type="evidence" value="ECO:0007669"/>
    <property type="project" value="UniProtKB-SubCell"/>
</dbReference>
<feature type="binding site" evidence="6">
    <location>
        <position position="109"/>
    </location>
    <ligand>
        <name>[4Fe-4S] cluster</name>
        <dbReference type="ChEBI" id="CHEBI:49883"/>
    </ligand>
</feature>
<evidence type="ECO:0000256" key="5">
    <source>
        <dbReference type="ARBA" id="ARBA00023014"/>
    </source>
</evidence>
<dbReference type="GO" id="GO:0043866">
    <property type="term" value="F:adenylyl-sulfate reductase (thioredoxin) activity"/>
    <property type="evidence" value="ECO:0007669"/>
    <property type="project" value="UniProtKB-EC"/>
</dbReference>
<feature type="binding site" evidence="6">
    <location>
        <position position="194"/>
    </location>
    <ligand>
        <name>[4Fe-4S] cluster</name>
        <dbReference type="ChEBI" id="CHEBI:49883"/>
    </ligand>
</feature>
<keyword evidence="3 6" id="KW-0560">Oxidoreductase</keyword>
<dbReference type="Pfam" id="PF01507">
    <property type="entry name" value="PAPS_reduct"/>
    <property type="match status" value="1"/>
</dbReference>
<dbReference type="EMBL" id="BDFD01000025">
    <property type="protein sequence ID" value="GAV21283.1"/>
    <property type="molecule type" value="Genomic_DNA"/>
</dbReference>
<organism evidence="8 9">
    <name type="scientific">Mariprofundus micogutta</name>
    <dbReference type="NCBI Taxonomy" id="1921010"/>
    <lineage>
        <taxon>Bacteria</taxon>
        <taxon>Pseudomonadati</taxon>
        <taxon>Pseudomonadota</taxon>
        <taxon>Candidatius Mariprofundia</taxon>
        <taxon>Mariprofundales</taxon>
        <taxon>Mariprofundaceae</taxon>
        <taxon>Mariprofundus</taxon>
    </lineage>
</organism>
<protein>
    <recommendedName>
        <fullName evidence="6">Adenosine 5'-phosphosulfate reductase</fullName>
        <shortName evidence="6">APS reductase</shortName>
        <ecNumber evidence="6">1.8.4.10</ecNumber>
    </recommendedName>
    <alternativeName>
        <fullName evidence="6">5'-adenylylsulfate reductase</fullName>
    </alternativeName>
    <alternativeName>
        <fullName evidence="6">Thioredoxin-dependent 5'-adenylylsulfate reductase</fullName>
    </alternativeName>
</protein>
<dbReference type="Proteomes" id="UP000231632">
    <property type="component" value="Unassembled WGS sequence"/>
</dbReference>
<dbReference type="Gene3D" id="3.40.50.620">
    <property type="entry name" value="HUPs"/>
    <property type="match status" value="1"/>
</dbReference>
<dbReference type="RefSeq" id="WP_072660583.1">
    <property type="nucleotide sequence ID" value="NZ_BDFD01000025.1"/>
</dbReference>
<keyword evidence="5 6" id="KW-0411">Iron-sulfur</keyword>
<comment type="similarity">
    <text evidence="1 6">Belongs to the PAPS reductase family. CysH subfamily.</text>
</comment>
<dbReference type="EC" id="1.8.4.10" evidence="6"/>
<dbReference type="GO" id="GO:0051539">
    <property type="term" value="F:4 iron, 4 sulfur cluster binding"/>
    <property type="evidence" value="ECO:0007669"/>
    <property type="project" value="UniProtKB-UniRule"/>
</dbReference>
<name>A0A1L8CQW2_9PROT</name>
<dbReference type="CDD" id="cd23945">
    <property type="entry name" value="PAPS_reductase"/>
    <property type="match status" value="1"/>
</dbReference>
<evidence type="ECO:0000256" key="2">
    <source>
        <dbReference type="ARBA" id="ARBA00022723"/>
    </source>
</evidence>
<dbReference type="HAMAP" id="MF_00063">
    <property type="entry name" value="CysH"/>
    <property type="match status" value="1"/>
</dbReference>
<keyword evidence="9" id="KW-1185">Reference proteome</keyword>
<comment type="caution">
    <text evidence="8">The sequence shown here is derived from an EMBL/GenBank/DDBJ whole genome shotgun (WGS) entry which is preliminary data.</text>
</comment>
<accession>A0A1L8CQW2</accession>
<feature type="binding site" evidence="6">
    <location>
        <position position="108"/>
    </location>
    <ligand>
        <name>[4Fe-4S] cluster</name>
        <dbReference type="ChEBI" id="CHEBI:49883"/>
    </ligand>
</feature>
<proteinExistence type="inferred from homology"/>
<dbReference type="GO" id="GO:0019379">
    <property type="term" value="P:sulfate assimilation, phosphoadenylyl sulfate reduction by phosphoadenylyl-sulfate reductase (thioredoxin)"/>
    <property type="evidence" value="ECO:0007669"/>
    <property type="project" value="UniProtKB-UniRule"/>
</dbReference>
<keyword evidence="4 6" id="KW-0408">Iron</keyword>
<comment type="catalytic activity">
    <reaction evidence="6">
        <text>[thioredoxin]-disulfide + sulfite + AMP + 2 H(+) = adenosine 5'-phosphosulfate + [thioredoxin]-dithiol</text>
        <dbReference type="Rhea" id="RHEA:21976"/>
        <dbReference type="Rhea" id="RHEA-COMP:10698"/>
        <dbReference type="Rhea" id="RHEA-COMP:10700"/>
        <dbReference type="ChEBI" id="CHEBI:15378"/>
        <dbReference type="ChEBI" id="CHEBI:17359"/>
        <dbReference type="ChEBI" id="CHEBI:29950"/>
        <dbReference type="ChEBI" id="CHEBI:50058"/>
        <dbReference type="ChEBI" id="CHEBI:58243"/>
        <dbReference type="ChEBI" id="CHEBI:456215"/>
        <dbReference type="EC" id="1.8.4.10"/>
    </reaction>
</comment>
<sequence length="240" mass="27375">MEDKINQALALLKQALAEHGDGLVYPCSMGIESSVMVDLICRNGLNIPIMTLDTGRLPQSTYDVLAAFETRYGIRIEVVFPDCHEVEAMVREHGVNLFRQSVELRKKCCEIRKVHPMMRALKGKSAWLTGRRREQSKGRAELQTVETDPVYDLKKYNPLLNWSMNEVLEYIKTYDVPYNILHDAHYHSIGCECCTRAITVGEDERAGRWWWENDDEAAECGLHVMSIKQVSGKIEDGEGI</sequence>
<dbReference type="InterPro" id="IPR002500">
    <property type="entry name" value="PAPS_reduct_dom"/>
</dbReference>
<reference evidence="8 9" key="1">
    <citation type="journal article" date="2017" name="Arch. Microbiol.">
        <title>Mariprofundus micogutta sp. nov., a novel iron-oxidizing zetaproteobacterium isolated from a deep-sea hydrothermal field at the Bayonnaise knoll of the Izu-Ogasawara arc, and a description of Mariprofundales ord. nov. and Zetaproteobacteria classis nov.</title>
        <authorList>
            <person name="Makita H."/>
            <person name="Tanaka E."/>
            <person name="Mitsunobu S."/>
            <person name="Miyazaki M."/>
            <person name="Nunoura T."/>
            <person name="Uematsu K."/>
            <person name="Takaki Y."/>
            <person name="Nishi S."/>
            <person name="Shimamura S."/>
            <person name="Takai K."/>
        </authorList>
    </citation>
    <scope>NUCLEOTIDE SEQUENCE [LARGE SCALE GENOMIC DNA]</scope>
    <source>
        <strain evidence="8 9">ET2</strain>
    </source>
</reference>
<comment type="cofactor">
    <cofactor evidence="6">
        <name>[4Fe-4S] cluster</name>
        <dbReference type="ChEBI" id="CHEBI:49883"/>
    </cofactor>
    <text evidence="6">Binds 1 [4Fe-4S] cluster per subunit.</text>
</comment>
<dbReference type="SUPFAM" id="SSF52402">
    <property type="entry name" value="Adenine nucleotide alpha hydrolases-like"/>
    <property type="match status" value="1"/>
</dbReference>
<gene>
    <name evidence="6" type="primary">cysH</name>
    <name evidence="8" type="ORF">MMIC_P2265</name>
</gene>
<dbReference type="NCBIfam" id="TIGR00434">
    <property type="entry name" value="cysH"/>
    <property type="match status" value="1"/>
</dbReference>
<comment type="pathway">
    <text evidence="6">Sulfur metabolism; hydrogen sulfide biosynthesis; sulfite from sulfate.</text>
</comment>
<dbReference type="PANTHER" id="PTHR46482:SF9">
    <property type="entry name" value="5'-ADENYLYLSULFATE REDUCTASE 1, CHLOROPLASTIC"/>
    <property type="match status" value="1"/>
</dbReference>
<feature type="domain" description="Phosphoadenosine phosphosulphate reductase" evidence="7">
    <location>
        <begin position="23"/>
        <end position="197"/>
    </location>
</feature>
<dbReference type="InterPro" id="IPR004511">
    <property type="entry name" value="PAPS/APS_Rdtase"/>
</dbReference>
<dbReference type="GO" id="GO:0070814">
    <property type="term" value="P:hydrogen sulfide biosynthetic process"/>
    <property type="evidence" value="ECO:0007669"/>
    <property type="project" value="UniProtKB-UniRule"/>
</dbReference>
<feature type="active site" description="Nucleophile; cysteine thiosulfonate intermediate" evidence="6">
    <location>
        <position position="220"/>
    </location>
</feature>